<organism evidence="2 3">
    <name type="scientific">Tetrahymena thermophila (strain SB210)</name>
    <dbReference type="NCBI Taxonomy" id="312017"/>
    <lineage>
        <taxon>Eukaryota</taxon>
        <taxon>Sar</taxon>
        <taxon>Alveolata</taxon>
        <taxon>Ciliophora</taxon>
        <taxon>Intramacronucleata</taxon>
        <taxon>Oligohymenophorea</taxon>
        <taxon>Hymenostomatida</taxon>
        <taxon>Tetrahymenina</taxon>
        <taxon>Tetrahymenidae</taxon>
        <taxon>Tetrahymena</taxon>
    </lineage>
</organism>
<dbReference type="GeneID" id="7834568"/>
<feature type="compositionally biased region" description="Polar residues" evidence="1">
    <location>
        <begin position="573"/>
        <end position="593"/>
    </location>
</feature>
<gene>
    <name evidence="2" type="ORF">TTHERM_00295680</name>
</gene>
<dbReference type="KEGG" id="tet:TTHERM_00295680"/>
<feature type="compositionally biased region" description="Polar residues" evidence="1">
    <location>
        <begin position="602"/>
        <end position="625"/>
    </location>
</feature>
<reference evidence="3" key="1">
    <citation type="journal article" date="2006" name="PLoS Biol.">
        <title>Macronuclear genome sequence of the ciliate Tetrahymena thermophila, a model eukaryote.</title>
        <authorList>
            <person name="Eisen J.A."/>
            <person name="Coyne R.S."/>
            <person name="Wu M."/>
            <person name="Wu D."/>
            <person name="Thiagarajan M."/>
            <person name="Wortman J.R."/>
            <person name="Badger J.H."/>
            <person name="Ren Q."/>
            <person name="Amedeo P."/>
            <person name="Jones K.M."/>
            <person name="Tallon L.J."/>
            <person name="Delcher A.L."/>
            <person name="Salzberg S.L."/>
            <person name="Silva J.C."/>
            <person name="Haas B.J."/>
            <person name="Majoros W.H."/>
            <person name="Farzad M."/>
            <person name="Carlton J.M."/>
            <person name="Smith R.K. Jr."/>
            <person name="Garg J."/>
            <person name="Pearlman R.E."/>
            <person name="Karrer K.M."/>
            <person name="Sun L."/>
            <person name="Manning G."/>
            <person name="Elde N.C."/>
            <person name="Turkewitz A.P."/>
            <person name="Asai D.J."/>
            <person name="Wilkes D.E."/>
            <person name="Wang Y."/>
            <person name="Cai H."/>
            <person name="Collins K."/>
            <person name="Stewart B.A."/>
            <person name="Lee S.R."/>
            <person name="Wilamowska K."/>
            <person name="Weinberg Z."/>
            <person name="Ruzzo W.L."/>
            <person name="Wloga D."/>
            <person name="Gaertig J."/>
            <person name="Frankel J."/>
            <person name="Tsao C.-C."/>
            <person name="Gorovsky M.A."/>
            <person name="Keeling P.J."/>
            <person name="Waller R.F."/>
            <person name="Patron N.J."/>
            <person name="Cherry J.M."/>
            <person name="Stover N.A."/>
            <person name="Krieger C.J."/>
            <person name="del Toro C."/>
            <person name="Ryder H.F."/>
            <person name="Williamson S.C."/>
            <person name="Barbeau R.A."/>
            <person name="Hamilton E.P."/>
            <person name="Orias E."/>
        </authorList>
    </citation>
    <scope>NUCLEOTIDE SEQUENCE [LARGE SCALE GENOMIC DNA]</scope>
    <source>
        <strain evidence="3">SB210</strain>
    </source>
</reference>
<feature type="compositionally biased region" description="Basic and acidic residues" evidence="1">
    <location>
        <begin position="318"/>
        <end position="332"/>
    </location>
</feature>
<evidence type="ECO:0000313" key="3">
    <source>
        <dbReference type="Proteomes" id="UP000009168"/>
    </source>
</evidence>
<keyword evidence="3" id="KW-1185">Reference proteome</keyword>
<dbReference type="AlphaFoldDB" id="I7MDY5"/>
<sequence length="748" mass="86068">MRSKFNNKFYDEHSPSKRVRWISPNSQAQESDKISQAASIIASQEISLNQSLQKSNKQLDISKELIQNKEKLINFLVDNNIEFQKLHPNEYAATIKLVNINQQAGNQINVNGKSQSPMKVSQSQGYFTQKEKELANISQINKQNKQPFISAILNDIKSQKQSVDLASTFNISMVTDPSIDQNQRFLQFLEEKQAQIQRELTNADQLLSIHRDNQSIKQLRDKHNSLLITHKNLCAIYLRSPQEFRNKAIQYLKPIQSTIIQGNYSNLKNNSDLEILYALLQKLLLDNCDAQTMEQFVDEQIKMQANSLYSSTNQNLKESNRSESLKDQENKTHGSLVYEKLNSFKKRNKEQKPNKKIIIVQQNFVKSASPSKRVSKSSDANKSRNEELNRSIHSKKDNLNKSFSSKKDEKSLINEAPKIQIHNNKLFSIYGSNNKVKQNKSTQKPNNNQRSSLSFANNSSTASSLKESLLLGKSQLSTNSQMSKKQEGQKDKQSKFSLGNCAQKLGNNLKIQQIYNKAYKSANTLSPNYSDSLTDHFYSQSTTSKQVGNFDFSKAVSQQSNRSLSNNKDRKNQSIQSKFFSNRITTENTPKSQRTSERRNSRSLSPSKPKSYIPSASQDNSTSSRKLIKASDMQKEYEINKSPSPTRKKTANFSQVYSPQILKSQDFQKEYEKILIQNFENLKMQYSKSKIVGKVNEKIIEEEFTKSLKILNQNFHLLSSDELMNYYDFIQNKAQILYRQFMKQNQFW</sequence>
<feature type="compositionally biased region" description="Polar residues" evidence="1">
    <location>
        <begin position="641"/>
        <end position="652"/>
    </location>
</feature>
<feature type="region of interest" description="Disordered" evidence="1">
    <location>
        <begin position="369"/>
        <end position="409"/>
    </location>
</feature>
<feature type="compositionally biased region" description="Basic and acidic residues" evidence="1">
    <location>
        <begin position="379"/>
        <end position="409"/>
    </location>
</feature>
<feature type="region of interest" description="Disordered" evidence="1">
    <location>
        <begin position="312"/>
        <end position="355"/>
    </location>
</feature>
<dbReference type="RefSeq" id="XP_001013200.2">
    <property type="nucleotide sequence ID" value="XM_001013200.2"/>
</dbReference>
<feature type="region of interest" description="Disordered" evidence="1">
    <location>
        <begin position="436"/>
        <end position="458"/>
    </location>
</feature>
<protein>
    <submittedName>
        <fullName evidence="2">Uncharacterized protein</fullName>
    </submittedName>
</protein>
<accession>I7MDY5</accession>
<proteinExistence type="predicted"/>
<dbReference type="EMBL" id="GG662740">
    <property type="protein sequence ID" value="EAR92955.2"/>
    <property type="molecule type" value="Genomic_DNA"/>
</dbReference>
<evidence type="ECO:0000313" key="2">
    <source>
        <dbReference type="EMBL" id="EAR92955.2"/>
    </source>
</evidence>
<feature type="region of interest" description="Disordered" evidence="1">
    <location>
        <begin position="558"/>
        <end position="652"/>
    </location>
</feature>
<dbReference type="Proteomes" id="UP000009168">
    <property type="component" value="Unassembled WGS sequence"/>
</dbReference>
<evidence type="ECO:0000256" key="1">
    <source>
        <dbReference type="SAM" id="MobiDB-lite"/>
    </source>
</evidence>
<dbReference type="InParanoid" id="I7MDY5"/>
<name>I7MDY5_TETTS</name>